<keyword evidence="1" id="KW-0732">Signal</keyword>
<keyword evidence="3" id="KW-1185">Reference proteome</keyword>
<protein>
    <recommendedName>
        <fullName evidence="4">SnoaL-like domain-containing protein</fullName>
    </recommendedName>
</protein>
<sequence>MHVRLLPLVLPAAAVALSATLYHATTHTWCIPQPVTGDKQSNLFSAFQHGAWSGDSHLIEKTFNKYIVEDYIQHNPFLPQGAAPVVELLKGLTKSTSLEAVRMGFDGGLGWVHSRGSPKPGHEDEGKVTAIVDIYRMNGSCIVEHWDVMQEVAGNATNELGMF</sequence>
<evidence type="ECO:0000313" key="3">
    <source>
        <dbReference type="Proteomes" id="UP000799537"/>
    </source>
</evidence>
<feature type="signal peptide" evidence="1">
    <location>
        <begin position="1"/>
        <end position="16"/>
    </location>
</feature>
<reference evidence="2" key="1">
    <citation type="journal article" date="2020" name="Stud. Mycol.">
        <title>101 Dothideomycetes genomes: a test case for predicting lifestyles and emergence of pathogens.</title>
        <authorList>
            <person name="Haridas S."/>
            <person name="Albert R."/>
            <person name="Binder M."/>
            <person name="Bloem J."/>
            <person name="Labutti K."/>
            <person name="Salamov A."/>
            <person name="Andreopoulos B."/>
            <person name="Baker S."/>
            <person name="Barry K."/>
            <person name="Bills G."/>
            <person name="Bluhm B."/>
            <person name="Cannon C."/>
            <person name="Castanera R."/>
            <person name="Culley D."/>
            <person name="Daum C."/>
            <person name="Ezra D."/>
            <person name="Gonzalez J."/>
            <person name="Henrissat B."/>
            <person name="Kuo A."/>
            <person name="Liang C."/>
            <person name="Lipzen A."/>
            <person name="Lutzoni F."/>
            <person name="Magnuson J."/>
            <person name="Mondo S."/>
            <person name="Nolan M."/>
            <person name="Ohm R."/>
            <person name="Pangilinan J."/>
            <person name="Park H.-J."/>
            <person name="Ramirez L."/>
            <person name="Alfaro M."/>
            <person name="Sun H."/>
            <person name="Tritt A."/>
            <person name="Yoshinaga Y."/>
            <person name="Zwiers L.-H."/>
            <person name="Turgeon B."/>
            <person name="Goodwin S."/>
            <person name="Spatafora J."/>
            <person name="Crous P."/>
            <person name="Grigoriev I."/>
        </authorList>
    </citation>
    <scope>NUCLEOTIDE SEQUENCE</scope>
    <source>
        <strain evidence="2">ATCC 36951</strain>
    </source>
</reference>
<name>A0A6A6BZL0_ZASCE</name>
<dbReference type="Proteomes" id="UP000799537">
    <property type="component" value="Unassembled WGS sequence"/>
</dbReference>
<dbReference type="InterPro" id="IPR032710">
    <property type="entry name" value="NTF2-like_dom_sf"/>
</dbReference>
<feature type="chain" id="PRO_5025397192" description="SnoaL-like domain-containing protein" evidence="1">
    <location>
        <begin position="17"/>
        <end position="163"/>
    </location>
</feature>
<dbReference type="Gene3D" id="3.10.450.50">
    <property type="match status" value="1"/>
</dbReference>
<accession>A0A6A6BZL0</accession>
<gene>
    <name evidence="2" type="ORF">M409DRAFT_29296</name>
</gene>
<proteinExistence type="predicted"/>
<evidence type="ECO:0008006" key="4">
    <source>
        <dbReference type="Google" id="ProtNLM"/>
    </source>
</evidence>
<dbReference type="SUPFAM" id="SSF54427">
    <property type="entry name" value="NTF2-like"/>
    <property type="match status" value="1"/>
</dbReference>
<evidence type="ECO:0000313" key="2">
    <source>
        <dbReference type="EMBL" id="KAF2160211.1"/>
    </source>
</evidence>
<dbReference type="GeneID" id="54562673"/>
<dbReference type="RefSeq" id="XP_033661100.1">
    <property type="nucleotide sequence ID" value="XM_033809401.1"/>
</dbReference>
<dbReference type="EMBL" id="ML993628">
    <property type="protein sequence ID" value="KAF2160211.1"/>
    <property type="molecule type" value="Genomic_DNA"/>
</dbReference>
<dbReference type="OrthoDB" id="2820488at2759"/>
<dbReference type="AlphaFoldDB" id="A0A6A6BZL0"/>
<evidence type="ECO:0000256" key="1">
    <source>
        <dbReference type="SAM" id="SignalP"/>
    </source>
</evidence>
<organism evidence="2 3">
    <name type="scientific">Zasmidium cellare ATCC 36951</name>
    <dbReference type="NCBI Taxonomy" id="1080233"/>
    <lineage>
        <taxon>Eukaryota</taxon>
        <taxon>Fungi</taxon>
        <taxon>Dikarya</taxon>
        <taxon>Ascomycota</taxon>
        <taxon>Pezizomycotina</taxon>
        <taxon>Dothideomycetes</taxon>
        <taxon>Dothideomycetidae</taxon>
        <taxon>Mycosphaerellales</taxon>
        <taxon>Mycosphaerellaceae</taxon>
        <taxon>Zasmidium</taxon>
    </lineage>
</organism>